<accession>A0A7W9DK27</accession>
<gene>
    <name evidence="2" type="ORF">HDE69_002879</name>
</gene>
<dbReference type="Gene3D" id="3.50.70.20">
    <property type="entry name" value="Cytochrome P460"/>
    <property type="match status" value="1"/>
</dbReference>
<dbReference type="InterPro" id="IPR038142">
    <property type="entry name" value="Cytochrome_P460_sp"/>
</dbReference>
<dbReference type="Pfam" id="PF16694">
    <property type="entry name" value="Cytochrome_P460"/>
    <property type="match status" value="1"/>
</dbReference>
<proteinExistence type="predicted"/>
<comment type="caution">
    <text evidence="2">The sequence shown here is derived from an EMBL/GenBank/DDBJ whole genome shotgun (WGS) entry which is preliminary data.</text>
</comment>
<evidence type="ECO:0000259" key="1">
    <source>
        <dbReference type="SMART" id="SM01235"/>
    </source>
</evidence>
<name>A0A7W9DK27_9SPHI</name>
<dbReference type="Pfam" id="PF14376">
    <property type="entry name" value="Haem_bd"/>
    <property type="match status" value="1"/>
</dbReference>
<dbReference type="RefSeq" id="WP_183867760.1">
    <property type="nucleotide sequence ID" value="NZ_JACHCF010000006.1"/>
</dbReference>
<dbReference type="CDD" id="cd20753">
    <property type="entry name" value="cyt_P460_Mc-like"/>
    <property type="match status" value="1"/>
</dbReference>
<dbReference type="InterPro" id="IPR032033">
    <property type="entry name" value="Cytochrome_P460"/>
</dbReference>
<protein>
    <submittedName>
        <fullName evidence="2">Cytochrome c2</fullName>
    </submittedName>
</protein>
<dbReference type="Proteomes" id="UP000537718">
    <property type="component" value="Unassembled WGS sequence"/>
</dbReference>
<reference evidence="2 3" key="1">
    <citation type="submission" date="2020-08" db="EMBL/GenBank/DDBJ databases">
        <title>Genomic Encyclopedia of Type Strains, Phase IV (KMG-V): Genome sequencing to study the core and pangenomes of soil and plant-associated prokaryotes.</title>
        <authorList>
            <person name="Whitman W."/>
        </authorList>
    </citation>
    <scope>NUCLEOTIDE SEQUENCE [LARGE SCALE GENOMIC DNA]</scope>
    <source>
        <strain evidence="2 3">MP7CTX6</strain>
    </source>
</reference>
<dbReference type="SMART" id="SM01235">
    <property type="entry name" value="Haem_bd"/>
    <property type="match status" value="1"/>
</dbReference>
<dbReference type="AlphaFoldDB" id="A0A7W9DK27"/>
<dbReference type="InterPro" id="IPR025992">
    <property type="entry name" value="Haem-bd"/>
</dbReference>
<feature type="domain" description="Haem-binding" evidence="1">
    <location>
        <begin position="17"/>
        <end position="148"/>
    </location>
</feature>
<dbReference type="EMBL" id="JACHCF010000006">
    <property type="protein sequence ID" value="MBB5621816.1"/>
    <property type="molecule type" value="Genomic_DNA"/>
</dbReference>
<sequence length="316" mass="35872">MKLSKRHKIIAVMLTICLTIIVIVSLTNARAISNPPVTGEIQVPPGVKQIFERACYNCHSNETQLQWYDKLPIISSVVARDVTEARKHINFSEWASLSPADQKVTLWEIYNMVNAGKMPLKSYTTFHPSAKVSSAELSVLKSYLYTLKITPVEDTSRINSAIIQYRQWQKKQVVQQTVPVSVNGIKHMPEYRNWQVMSTTSRFDNGTMRVMYANPIAAQAIRDKNINPWPQGAVIVKVVWEKLEDKEGNIRPGKFINIQYMVRDKEKFSATEGWGFARFDTPGLKPYGTLASFKKCIACHQAVKPTGFVFDLSTKK</sequence>
<evidence type="ECO:0000313" key="3">
    <source>
        <dbReference type="Proteomes" id="UP000537718"/>
    </source>
</evidence>
<evidence type="ECO:0000313" key="2">
    <source>
        <dbReference type="EMBL" id="MBB5621816.1"/>
    </source>
</evidence>
<organism evidence="2 3">
    <name type="scientific">Pedobacter cryoconitis</name>
    <dbReference type="NCBI Taxonomy" id="188932"/>
    <lineage>
        <taxon>Bacteria</taxon>
        <taxon>Pseudomonadati</taxon>
        <taxon>Bacteroidota</taxon>
        <taxon>Sphingobacteriia</taxon>
        <taxon>Sphingobacteriales</taxon>
        <taxon>Sphingobacteriaceae</taxon>
        <taxon>Pedobacter</taxon>
    </lineage>
</organism>